<evidence type="ECO:0000256" key="1">
    <source>
        <dbReference type="SAM" id="Phobius"/>
    </source>
</evidence>
<reference evidence="3" key="1">
    <citation type="submission" date="2017-09" db="EMBL/GenBank/DDBJ databases">
        <title>Depth-based differentiation of microbial function through sediment-hosted aquifers and enrichment of novel symbionts in the deep terrestrial subsurface.</title>
        <authorList>
            <person name="Probst A.J."/>
            <person name="Ladd B."/>
            <person name="Jarett J.K."/>
            <person name="Geller-Mcgrath D.E."/>
            <person name="Sieber C.M.K."/>
            <person name="Emerson J.B."/>
            <person name="Anantharaman K."/>
            <person name="Thomas B.C."/>
            <person name="Malmstrom R."/>
            <person name="Stieglmeier M."/>
            <person name="Klingl A."/>
            <person name="Woyke T."/>
            <person name="Ryan C.M."/>
            <person name="Banfield J.F."/>
        </authorList>
    </citation>
    <scope>NUCLEOTIDE SEQUENCE [LARGE SCALE GENOMIC DNA]</scope>
</reference>
<comment type="caution">
    <text evidence="2">The sequence shown here is derived from an EMBL/GenBank/DDBJ whole genome shotgun (WGS) entry which is preliminary data.</text>
</comment>
<evidence type="ECO:0000313" key="3">
    <source>
        <dbReference type="Proteomes" id="UP000229506"/>
    </source>
</evidence>
<dbReference type="Proteomes" id="UP000229506">
    <property type="component" value="Unassembled WGS sequence"/>
</dbReference>
<feature type="transmembrane region" description="Helical" evidence="1">
    <location>
        <begin position="43"/>
        <end position="67"/>
    </location>
</feature>
<organism evidence="2 3">
    <name type="scientific">Candidatus Roizmanbacteria bacterium CG_4_10_14_0_2_um_filter_33_96</name>
    <dbReference type="NCBI Taxonomy" id="1974821"/>
    <lineage>
        <taxon>Bacteria</taxon>
        <taxon>Candidatus Roizmaniibacteriota</taxon>
    </lineage>
</organism>
<name>A0A2M7U7Z1_9BACT</name>
<evidence type="ECO:0008006" key="4">
    <source>
        <dbReference type="Google" id="ProtNLM"/>
    </source>
</evidence>
<proteinExistence type="predicted"/>
<accession>A0A2M7U7Z1</accession>
<evidence type="ECO:0000313" key="2">
    <source>
        <dbReference type="EMBL" id="PIZ67355.1"/>
    </source>
</evidence>
<protein>
    <recommendedName>
        <fullName evidence="4">DUF304 domain-containing protein</fullName>
    </recommendedName>
</protein>
<feature type="transmembrane region" description="Helical" evidence="1">
    <location>
        <begin position="73"/>
        <end position="96"/>
    </location>
</feature>
<keyword evidence="1" id="KW-1133">Transmembrane helix</keyword>
<gene>
    <name evidence="2" type="ORF">COY12_02100</name>
</gene>
<sequence length="183" mass="21183">MENNNKKSSAFYSYSLNPQAKFDTQEDGEKVYLLLRSHPFTQIGWILGSILFFILLFSFNFFIQSFFNPGQIFLINLFFTIIIFSYIWFNILNWYFNVGIITSKRIIDIDFYAVLYKEITNAQLGRIEDTTVKSGGYLESFFDYGSIFVQTAGTEANVEFINVPHPSDAVQIINKLLSKKHGL</sequence>
<keyword evidence="1" id="KW-0472">Membrane</keyword>
<dbReference type="AlphaFoldDB" id="A0A2M7U7Z1"/>
<dbReference type="EMBL" id="PFOF01000059">
    <property type="protein sequence ID" value="PIZ67355.1"/>
    <property type="molecule type" value="Genomic_DNA"/>
</dbReference>
<keyword evidence="1" id="KW-0812">Transmembrane</keyword>